<dbReference type="Pfam" id="PF07019">
    <property type="entry name" value="EMC6"/>
    <property type="match status" value="1"/>
</dbReference>
<keyword evidence="5" id="KW-0256">Endoplasmic reticulum</keyword>
<dbReference type="PANTHER" id="PTHR20994">
    <property type="entry name" value="ER MEMBRANE PROTEIN COMPLEX SUBUNIT 6"/>
    <property type="match status" value="1"/>
</dbReference>
<sequence>MTESKKFYSQLNINTNKQKLQYIQDVASLVLGVVAGITTLESLNGFLFFLGGLTLTNAAFYILCGQGNIHKFFQNPFQEVLISGIAGNIPGYIMMWCLVYALVKSSS</sequence>
<dbReference type="InterPro" id="IPR029008">
    <property type="entry name" value="EMC6-like"/>
</dbReference>
<dbReference type="Proteomes" id="UP000590412">
    <property type="component" value="Unassembled WGS sequence"/>
</dbReference>
<dbReference type="GO" id="GO:0034975">
    <property type="term" value="P:protein folding in endoplasmic reticulum"/>
    <property type="evidence" value="ECO:0007669"/>
    <property type="project" value="TreeGrafter"/>
</dbReference>
<dbReference type="GO" id="GO:0006644">
    <property type="term" value="P:phospholipid metabolic process"/>
    <property type="evidence" value="ECO:0007669"/>
    <property type="project" value="EnsemblFungi"/>
</dbReference>
<evidence type="ECO:0000256" key="1">
    <source>
        <dbReference type="ARBA" id="ARBA00004477"/>
    </source>
</evidence>
<protein>
    <recommendedName>
        <fullName evidence="3">ER membrane protein complex subunit 6</fullName>
    </recommendedName>
</protein>
<evidence type="ECO:0000256" key="6">
    <source>
        <dbReference type="ARBA" id="ARBA00022989"/>
    </source>
</evidence>
<dbReference type="InterPro" id="IPR008504">
    <property type="entry name" value="Emc6"/>
</dbReference>
<feature type="transmembrane region" description="Helical" evidence="8">
    <location>
        <begin position="46"/>
        <end position="64"/>
    </location>
</feature>
<dbReference type="AlphaFoldDB" id="A0A8X7NGV2"/>
<evidence type="ECO:0000256" key="5">
    <source>
        <dbReference type="ARBA" id="ARBA00022824"/>
    </source>
</evidence>
<feature type="transmembrane region" description="Helical" evidence="8">
    <location>
        <begin position="85"/>
        <end position="103"/>
    </location>
</feature>
<keyword evidence="4 8" id="KW-0812">Transmembrane</keyword>
<comment type="subcellular location">
    <subcellularLocation>
        <location evidence="1">Endoplasmic reticulum membrane</location>
        <topology evidence="1">Multi-pass membrane protein</topology>
    </subcellularLocation>
</comment>
<dbReference type="EMBL" id="JABWAB010000007">
    <property type="protein sequence ID" value="KAF6046976.1"/>
    <property type="molecule type" value="Genomic_DNA"/>
</dbReference>
<proteinExistence type="inferred from homology"/>
<dbReference type="GO" id="GO:0072546">
    <property type="term" value="C:EMC complex"/>
    <property type="evidence" value="ECO:0007669"/>
    <property type="project" value="EnsemblFungi"/>
</dbReference>
<evidence type="ECO:0000313" key="9">
    <source>
        <dbReference type="EMBL" id="KAF6046976.1"/>
    </source>
</evidence>
<evidence type="ECO:0000256" key="3">
    <source>
        <dbReference type="ARBA" id="ARBA00020827"/>
    </source>
</evidence>
<accession>A0A8X7NGV2</accession>
<evidence type="ECO:0000256" key="7">
    <source>
        <dbReference type="ARBA" id="ARBA00023136"/>
    </source>
</evidence>
<keyword evidence="7 8" id="KW-0472">Membrane</keyword>
<evidence type="ECO:0000256" key="2">
    <source>
        <dbReference type="ARBA" id="ARBA00009436"/>
    </source>
</evidence>
<dbReference type="PANTHER" id="PTHR20994:SF0">
    <property type="entry name" value="ER MEMBRANE PROTEIN COMPLEX SUBUNIT 6"/>
    <property type="match status" value="1"/>
</dbReference>
<comment type="caution">
    <text evidence="9">The sequence shown here is derived from an EMBL/GenBank/DDBJ whole genome shotgun (WGS) entry which is preliminary data.</text>
</comment>
<evidence type="ECO:0000313" key="10">
    <source>
        <dbReference type="Proteomes" id="UP000590412"/>
    </source>
</evidence>
<dbReference type="GO" id="GO:0045050">
    <property type="term" value="P:protein insertion into ER membrane by stop-transfer membrane-anchor sequence"/>
    <property type="evidence" value="ECO:0007669"/>
    <property type="project" value="EnsemblFungi"/>
</dbReference>
<dbReference type="GO" id="GO:0032977">
    <property type="term" value="F:membrane insertase activity"/>
    <property type="evidence" value="ECO:0007669"/>
    <property type="project" value="EnsemblFungi"/>
</dbReference>
<dbReference type="OrthoDB" id="16510at2759"/>
<evidence type="ECO:0000256" key="4">
    <source>
        <dbReference type="ARBA" id="ARBA00022692"/>
    </source>
</evidence>
<reference evidence="9" key="1">
    <citation type="submission" date="2020-03" db="EMBL/GenBank/DDBJ databases">
        <title>FDA dAtabase for Regulatory Grade micrObial Sequences (FDA-ARGOS): Supporting development and validation of Infectious Disease Dx tests.</title>
        <authorList>
            <person name="Campos J."/>
            <person name="Goldberg B."/>
            <person name="Tallon L."/>
            <person name="Sadzewicz L."/>
            <person name="Vavikolanu K."/>
            <person name="Mehta A."/>
            <person name="Aluvathingal J."/>
            <person name="Nadendla S."/>
            <person name="Nandy P."/>
            <person name="Geyer C."/>
            <person name="Yan Y."/>
            <person name="Sichtig H."/>
        </authorList>
    </citation>
    <scope>NUCLEOTIDE SEQUENCE [LARGE SCALE GENOMIC DNA]</scope>
    <source>
        <strain evidence="9">FDAARGOS_652</strain>
    </source>
</reference>
<comment type="similarity">
    <text evidence="2">Belongs to the EMC6 family.</text>
</comment>
<evidence type="ECO:0000256" key="8">
    <source>
        <dbReference type="SAM" id="Phobius"/>
    </source>
</evidence>
<dbReference type="GO" id="GO:0015914">
    <property type="term" value="P:phospholipid transport"/>
    <property type="evidence" value="ECO:0007669"/>
    <property type="project" value="EnsemblFungi"/>
</dbReference>
<name>A0A8X7NGV2_CANPA</name>
<keyword evidence="6 8" id="KW-1133">Transmembrane helix</keyword>
<organism evidence="9 10">
    <name type="scientific">Candida parapsilosis</name>
    <name type="common">Yeast</name>
    <dbReference type="NCBI Taxonomy" id="5480"/>
    <lineage>
        <taxon>Eukaryota</taxon>
        <taxon>Fungi</taxon>
        <taxon>Dikarya</taxon>
        <taxon>Ascomycota</taxon>
        <taxon>Saccharomycotina</taxon>
        <taxon>Pichiomycetes</taxon>
        <taxon>Debaryomycetaceae</taxon>
        <taxon>Candida/Lodderomyces clade</taxon>
        <taxon>Candida</taxon>
    </lineage>
</organism>
<dbReference type="GO" id="GO:0000045">
    <property type="term" value="P:autophagosome assembly"/>
    <property type="evidence" value="ECO:0007669"/>
    <property type="project" value="TreeGrafter"/>
</dbReference>
<gene>
    <name evidence="9" type="ORF">FOB60_004512</name>
</gene>